<feature type="signal peptide" evidence="3">
    <location>
        <begin position="1"/>
        <end position="18"/>
    </location>
</feature>
<keyword evidence="4" id="KW-1185">Reference proteome</keyword>
<keyword evidence="3" id="KW-0732">Signal</keyword>
<dbReference type="PANTHER" id="PTHR31061">
    <property type="entry name" value="LD22376P"/>
    <property type="match status" value="1"/>
</dbReference>
<gene>
    <name evidence="5" type="primary">Hgsnat</name>
</gene>
<evidence type="ECO:0000256" key="3">
    <source>
        <dbReference type="SAM" id="SignalP"/>
    </source>
</evidence>
<feature type="transmembrane region" description="Helical" evidence="2">
    <location>
        <begin position="157"/>
        <end position="178"/>
    </location>
</feature>
<feature type="transmembrane region" description="Helical" evidence="2">
    <location>
        <begin position="499"/>
        <end position="516"/>
    </location>
</feature>
<dbReference type="GeneID" id="102000280"/>
<feature type="transmembrane region" description="Helical" evidence="2">
    <location>
        <begin position="434"/>
        <end position="453"/>
    </location>
</feature>
<keyword evidence="2" id="KW-0812">Transmembrane</keyword>
<protein>
    <submittedName>
        <fullName evidence="5">Heparan-alpha-glucosaminide N-acetyltransferase</fullName>
    </submittedName>
</protein>
<evidence type="ECO:0000256" key="1">
    <source>
        <dbReference type="SAM" id="MobiDB-lite"/>
    </source>
</evidence>
<dbReference type="Proteomes" id="UP000694915">
    <property type="component" value="Linkage group LG7_11"/>
</dbReference>
<dbReference type="RefSeq" id="XP_026642734.1">
    <property type="nucleotide sequence ID" value="XM_026786933.1"/>
</dbReference>
<proteinExistence type="predicted"/>
<feature type="chain" id="PRO_5045433602" evidence="3">
    <location>
        <begin position="19"/>
        <end position="562"/>
    </location>
</feature>
<evidence type="ECO:0000313" key="5">
    <source>
        <dbReference type="RefSeq" id="XP_026642734.1"/>
    </source>
</evidence>
<evidence type="ECO:0000256" key="2">
    <source>
        <dbReference type="SAM" id="Phobius"/>
    </source>
</evidence>
<feature type="transmembrane region" description="Helical" evidence="2">
    <location>
        <begin position="278"/>
        <end position="297"/>
    </location>
</feature>
<organism evidence="4 5">
    <name type="scientific">Microtus ochrogaster</name>
    <name type="common">Prairie vole</name>
    <dbReference type="NCBI Taxonomy" id="79684"/>
    <lineage>
        <taxon>Eukaryota</taxon>
        <taxon>Metazoa</taxon>
        <taxon>Chordata</taxon>
        <taxon>Craniata</taxon>
        <taxon>Vertebrata</taxon>
        <taxon>Euteleostomi</taxon>
        <taxon>Mammalia</taxon>
        <taxon>Eutheria</taxon>
        <taxon>Euarchontoglires</taxon>
        <taxon>Glires</taxon>
        <taxon>Rodentia</taxon>
        <taxon>Myomorpha</taxon>
        <taxon>Muroidea</taxon>
        <taxon>Cricetidae</taxon>
        <taxon>Arvicolinae</taxon>
        <taxon>Microtus</taxon>
    </lineage>
</organism>
<keyword evidence="2" id="KW-0472">Membrane</keyword>
<sequence length="562" mass="62363">MGAGPALVALLLAGSVLSATLLAPGRRAEQDVDEKRPVELKMDQALLLIHNELSGTSLTVYWKSESCYQCTFQPLANVSHSGKPAKPSVTAVSVSTQHGSILQVNYTQGETAACRLEYKFGEFGNYSLLIQHASPGASEVACGLVVNENPVDSNLPVSIAFLVGLALIIAISFLRFLLSLEDFNNCISKAITSRETDRLINSELGSPSRADPLSDDCQPETRRMPASPYRLRCVDTFRGLALILMVFVNYGGGKYWYFKHSSWNVSWDMVRIPGVLQRLGVTYFVVAVLELIFSKPVPDSCTLERSCLSLQDITSSWPQWLVIMILESIWLALTFFLPVPGCPTGYLGPGGIGDLGKYPRCTGGAAGYIDRLLLGDNHLYQHPSSTVLYHTEVAYDPEGILGTINSIVMAFLGVQAGKILLYYKDQTKAILMRFAAWCCVLGLISIALTKLSANEGFIPINKNLWSISYVTTLSCFAFFILLVLYPVVDVRRLWTGAPFLYPGMNSILVYVGHEVFENYFPFRWKLEDDQSHKEHLIQNMVATAVWVLIAYVLYKKKIFWKI</sequence>
<feature type="transmembrane region" description="Helical" evidence="2">
    <location>
        <begin position="400"/>
        <end position="422"/>
    </location>
</feature>
<feature type="transmembrane region" description="Helical" evidence="2">
    <location>
        <begin position="465"/>
        <end position="487"/>
    </location>
</feature>
<keyword evidence="2" id="KW-1133">Transmembrane helix</keyword>
<feature type="transmembrane region" description="Helical" evidence="2">
    <location>
        <begin position="317"/>
        <end position="337"/>
    </location>
</feature>
<feature type="transmembrane region" description="Helical" evidence="2">
    <location>
        <begin position="536"/>
        <end position="554"/>
    </location>
</feature>
<feature type="region of interest" description="Disordered" evidence="1">
    <location>
        <begin position="202"/>
        <end position="222"/>
    </location>
</feature>
<feature type="transmembrane region" description="Helical" evidence="2">
    <location>
        <begin position="239"/>
        <end position="258"/>
    </location>
</feature>
<dbReference type="PANTHER" id="PTHR31061:SF37">
    <property type="entry name" value="HEPARAN-ALPHA-GLUCOSAMINIDE N-ACETYLTRANSFERASE"/>
    <property type="match status" value="1"/>
</dbReference>
<reference evidence="5" key="1">
    <citation type="submission" date="2025-08" db="UniProtKB">
        <authorList>
            <consortium name="RefSeq"/>
        </authorList>
    </citation>
    <scope>IDENTIFICATION</scope>
</reference>
<evidence type="ECO:0000313" key="4">
    <source>
        <dbReference type="Proteomes" id="UP000694915"/>
    </source>
</evidence>
<name>A0ABM1UL72_MICOH</name>
<accession>A0ABM1UL72</accession>